<proteinExistence type="predicted"/>
<accession>A0ABT2FKK4</accession>
<reference evidence="1 2" key="1">
    <citation type="submission" date="2022-02" db="EMBL/GenBank/DDBJ databases">
        <authorList>
            <person name="Zhuang L."/>
        </authorList>
    </citation>
    <scope>NUCLEOTIDE SEQUENCE [LARGE SCALE GENOMIC DNA]</scope>
    <source>
        <strain evidence="1 2">C32</strain>
    </source>
</reference>
<name>A0ABT2FKK4_9GAMM</name>
<reference evidence="2" key="2">
    <citation type="submission" date="2023-07" db="EMBL/GenBank/DDBJ databases">
        <title>Shewanella mangrovi sp. nov., an acetaldehyde- degrading bacterium isolated from mangrove sediment.</title>
        <authorList>
            <person name="Liu Y."/>
        </authorList>
    </citation>
    <scope>NUCLEOTIDE SEQUENCE [LARGE SCALE GENOMIC DNA]</scope>
    <source>
        <strain evidence="2">C32</strain>
    </source>
</reference>
<protein>
    <submittedName>
        <fullName evidence="1">Uncharacterized protein</fullName>
    </submittedName>
</protein>
<evidence type="ECO:0000313" key="2">
    <source>
        <dbReference type="Proteomes" id="UP001201549"/>
    </source>
</evidence>
<sequence length="61" mass="7549">MRQSSRQKLLRQHQRITHVRRVCYFRANQQETHHYHYPLAAYQPLMDMMVRLADESEHINK</sequence>
<organism evidence="1 2">
    <name type="scientific">Shewanella electrica</name>
    <dbReference type="NCBI Taxonomy" id="515560"/>
    <lineage>
        <taxon>Bacteria</taxon>
        <taxon>Pseudomonadati</taxon>
        <taxon>Pseudomonadota</taxon>
        <taxon>Gammaproteobacteria</taxon>
        <taxon>Alteromonadales</taxon>
        <taxon>Shewanellaceae</taxon>
        <taxon>Shewanella</taxon>
    </lineage>
</organism>
<comment type="caution">
    <text evidence="1">The sequence shown here is derived from an EMBL/GenBank/DDBJ whole genome shotgun (WGS) entry which is preliminary data.</text>
</comment>
<dbReference type="RefSeq" id="WP_238896256.1">
    <property type="nucleotide sequence ID" value="NZ_JAKOGG010000005.1"/>
</dbReference>
<dbReference type="Proteomes" id="UP001201549">
    <property type="component" value="Unassembled WGS sequence"/>
</dbReference>
<keyword evidence="2" id="KW-1185">Reference proteome</keyword>
<evidence type="ECO:0000313" key="1">
    <source>
        <dbReference type="EMBL" id="MCS4556869.1"/>
    </source>
</evidence>
<gene>
    <name evidence="1" type="ORF">L9G74_10475</name>
</gene>
<dbReference type="EMBL" id="JAKOGG010000005">
    <property type="protein sequence ID" value="MCS4556869.1"/>
    <property type="molecule type" value="Genomic_DNA"/>
</dbReference>